<reference evidence="2 3" key="1">
    <citation type="submission" date="2014-11" db="EMBL/GenBank/DDBJ databases">
        <authorList>
            <person name="Zhu J."/>
            <person name="Qi W."/>
            <person name="Song R."/>
        </authorList>
    </citation>
    <scope>NUCLEOTIDE SEQUENCE [LARGE SCALE GENOMIC DNA]</scope>
</reference>
<feature type="chain" id="PRO_5005187896" description="EGF-like domain-containing protein" evidence="1">
    <location>
        <begin position="26"/>
        <end position="159"/>
    </location>
</feature>
<keyword evidence="3" id="KW-1185">Reference proteome</keyword>
<keyword evidence="1" id="KW-0732">Signal</keyword>
<name>A0A0G4EV64_VITBC</name>
<organism evidence="2 3">
    <name type="scientific">Vitrella brassicaformis (strain CCMP3155)</name>
    <dbReference type="NCBI Taxonomy" id="1169540"/>
    <lineage>
        <taxon>Eukaryota</taxon>
        <taxon>Sar</taxon>
        <taxon>Alveolata</taxon>
        <taxon>Colpodellida</taxon>
        <taxon>Vitrellaceae</taxon>
        <taxon>Vitrella</taxon>
    </lineage>
</organism>
<dbReference type="AlphaFoldDB" id="A0A0G4EV64"/>
<dbReference type="InParanoid" id="A0A0G4EV64"/>
<sequence>MKLMFALRIAALVLAICVTVASASGGTVGKREKGMLAGASGLQYRLSLVQQQVRQANNMMEAANTISKVAAEMAKTAHTQLMDLITKGTDRASGAGCYANNYMCPEDDPESVGQPCGSITADDGTTLNCRCIPGHCTTEGFYKMYERTMPHLTESLKRT</sequence>
<feature type="signal peptide" evidence="1">
    <location>
        <begin position="1"/>
        <end position="25"/>
    </location>
</feature>
<evidence type="ECO:0000256" key="1">
    <source>
        <dbReference type="SAM" id="SignalP"/>
    </source>
</evidence>
<proteinExistence type="predicted"/>
<dbReference type="EMBL" id="CDMY01000321">
    <property type="protein sequence ID" value="CEM02232.1"/>
    <property type="molecule type" value="Genomic_DNA"/>
</dbReference>
<evidence type="ECO:0000313" key="2">
    <source>
        <dbReference type="EMBL" id="CEM02232.1"/>
    </source>
</evidence>
<evidence type="ECO:0008006" key="4">
    <source>
        <dbReference type="Google" id="ProtNLM"/>
    </source>
</evidence>
<dbReference type="VEuPathDB" id="CryptoDB:Vbra_13541"/>
<evidence type="ECO:0000313" key="3">
    <source>
        <dbReference type="Proteomes" id="UP000041254"/>
    </source>
</evidence>
<gene>
    <name evidence="2" type="ORF">Vbra_13541</name>
</gene>
<accession>A0A0G4EV64</accession>
<dbReference type="Proteomes" id="UP000041254">
    <property type="component" value="Unassembled WGS sequence"/>
</dbReference>
<protein>
    <recommendedName>
        <fullName evidence="4">EGF-like domain-containing protein</fullName>
    </recommendedName>
</protein>